<evidence type="ECO:0000313" key="2">
    <source>
        <dbReference type="Proteomes" id="UP000724584"/>
    </source>
</evidence>
<dbReference type="Proteomes" id="UP000724584">
    <property type="component" value="Unassembled WGS sequence"/>
</dbReference>
<reference evidence="1 2" key="1">
    <citation type="journal article" date="2021" name="Nat. Commun.">
        <title>Genetic determinants of endophytism in the Arabidopsis root mycobiome.</title>
        <authorList>
            <person name="Mesny F."/>
            <person name="Miyauchi S."/>
            <person name="Thiergart T."/>
            <person name="Pickel B."/>
            <person name="Atanasova L."/>
            <person name="Karlsson M."/>
            <person name="Huettel B."/>
            <person name="Barry K.W."/>
            <person name="Haridas S."/>
            <person name="Chen C."/>
            <person name="Bauer D."/>
            <person name="Andreopoulos W."/>
            <person name="Pangilinan J."/>
            <person name="LaButti K."/>
            <person name="Riley R."/>
            <person name="Lipzen A."/>
            <person name="Clum A."/>
            <person name="Drula E."/>
            <person name="Henrissat B."/>
            <person name="Kohler A."/>
            <person name="Grigoriev I.V."/>
            <person name="Martin F.M."/>
            <person name="Hacquard S."/>
        </authorList>
    </citation>
    <scope>NUCLEOTIDE SEQUENCE [LARGE SCALE GENOMIC DNA]</scope>
    <source>
        <strain evidence="1 2">MPI-SDFR-AT-0079</strain>
    </source>
</reference>
<sequence>MTRTIVILGASYTGIPIAHYLLKHTAAKTKDLKVILVAPNTHMYWNVASVRGILPDLMGDDKLFYPIAPSFAKYPSSQYELVRGVAERVDPDKNTVEVRGNDGSARTIHYDELANRVVATGSSSKNDMPFKNLSTTEATKEALHSWAQRIASAKAIVVAGAGATGIEIAGELGQEYAVTGKKQITLISDQDLPLTSKFRRDVRETAKKELERLKVKVITNAKVTSPTTTTTPNTPSTTITLTQTTPPSNPKSPAPPSTLQADLIIPTYGLTPNTSFLPAALLDARGFVRQTTRLRAEGHENIFVVGDAGNLQDPQGVHADAQTVHVVKLLEGRVLGGGGAGNGKGEGEEYTPADKITFAATLGRNRGTGQVGNWRVWSWLVWFMKGRYLGTNVAGEFVKGEKTLGGKSW</sequence>
<protein>
    <submittedName>
        <fullName evidence="1">Uncharacterized protein</fullName>
    </submittedName>
</protein>
<gene>
    <name evidence="1" type="ORF">F5144DRAFT_641286</name>
</gene>
<comment type="caution">
    <text evidence="1">The sequence shown here is derived from an EMBL/GenBank/DDBJ whole genome shotgun (WGS) entry which is preliminary data.</text>
</comment>
<dbReference type="EMBL" id="JAGIZQ010000002">
    <property type="protein sequence ID" value="KAH6640868.1"/>
    <property type="molecule type" value="Genomic_DNA"/>
</dbReference>
<organism evidence="1 2">
    <name type="scientific">Chaetomium tenue</name>
    <dbReference type="NCBI Taxonomy" id="1854479"/>
    <lineage>
        <taxon>Eukaryota</taxon>
        <taxon>Fungi</taxon>
        <taxon>Dikarya</taxon>
        <taxon>Ascomycota</taxon>
        <taxon>Pezizomycotina</taxon>
        <taxon>Sordariomycetes</taxon>
        <taxon>Sordariomycetidae</taxon>
        <taxon>Sordariales</taxon>
        <taxon>Chaetomiaceae</taxon>
        <taxon>Chaetomium</taxon>
    </lineage>
</organism>
<proteinExistence type="predicted"/>
<evidence type="ECO:0000313" key="1">
    <source>
        <dbReference type="EMBL" id="KAH6640868.1"/>
    </source>
</evidence>
<keyword evidence="2" id="KW-1185">Reference proteome</keyword>
<name>A0ACB7PIJ3_9PEZI</name>
<accession>A0ACB7PIJ3</accession>